<accession>V6LH49</accession>
<evidence type="ECO:0000313" key="1">
    <source>
        <dbReference type="EMBL" id="EST43633.1"/>
    </source>
</evidence>
<proteinExistence type="predicted"/>
<sequence>MSIQLSLNQKLPPAIGYYTQVKAELMQYYPPHGYFFQYQFQLCTPSSKSQSRIVQNFSIDNILVFTSLEKGVHIVSVTAKMFPLFSQEKYNGEEIFIFTQSLNIEFADPSVMQAPCCVPVNKSISPLYHTPLMKDGQQIRIVMQPQLQKQKTEFIPPQVIPQVQEIDFINVKTSALGKLPIPVRPMIFSAWNLTKETEMYILSIGMVSGYIYSIKHQIKEGDKKFELKNSIQYQVENLPSSKLSYQILFIASYKDRQFNIISDNYAYSLNNLQKHIQLDTRSSDNAESLLLTSFGQVLVNFNQKYDTRDPYQNSALSSSLKLRIIESNGSYLSCLGGGVNTFLYYGYYFNQNNISSKLLMDCLKLQLDQNMYTSHTFADQKIIIATPGGVPLRSIDISSINNNLFKQWGLLHKVWQPQHFALQQLKESIEDPSTDEVYQLMLKKCPSKPLFRQLVRFTNFKLLDNGFYLVAAQVEEQLDRFTFLQTSVQSALQVSNQRKITRDDLSLLSACILLIKHDGEIINSLYLSDIFPETLLQFHFTQLQQPNICCSDFVFQKAEIPGFLNSKCLIHSQVTQFDATNNDVIIPLPLQGVILRIDLGKFSTIQENNLDQLLNIDLVKNDIILYSTIKPINHLAQQFKKLLGHVIPIALSRTSTRLYIVFNSKKGTEVMTIRIPASIHKGNADLTDILQEEESVSEQTPKISTVEDNETLLEPELIEEIILSSEQSQQASILGLLTGGFAVAWKIGSQWRVAELKTGGCVFASSVTCDNLVLSKMFG</sequence>
<dbReference type="EMBL" id="KI546135">
    <property type="protein sequence ID" value="EST43633.1"/>
    <property type="molecule type" value="Genomic_DNA"/>
</dbReference>
<gene>
    <name evidence="1" type="ORF">SS50377_16676</name>
</gene>
<name>V6LH49_9EUKA</name>
<dbReference type="AlphaFoldDB" id="V6LH49"/>
<protein>
    <submittedName>
        <fullName evidence="1">Uncharacterized protein</fullName>
    </submittedName>
</protein>
<reference evidence="1" key="1">
    <citation type="journal article" date="2014" name="PLoS Genet.">
        <title>The Genome of Spironucleus salmonicida Highlights a Fish Pathogen Adapted to Fluctuating Environments.</title>
        <authorList>
            <person name="Xu F."/>
            <person name="Jerlstrom-Hultqvist J."/>
            <person name="Einarsson E."/>
            <person name="Astvaldsson A."/>
            <person name="Svard S.G."/>
            <person name="Andersson J.O."/>
        </authorList>
    </citation>
    <scope>NUCLEOTIDE SEQUENCE</scope>
</reference>
<organism evidence="1">
    <name type="scientific">Spironucleus salmonicida</name>
    <dbReference type="NCBI Taxonomy" id="348837"/>
    <lineage>
        <taxon>Eukaryota</taxon>
        <taxon>Metamonada</taxon>
        <taxon>Diplomonadida</taxon>
        <taxon>Hexamitidae</taxon>
        <taxon>Hexamitinae</taxon>
        <taxon>Spironucleus</taxon>
    </lineage>
</organism>
<dbReference type="VEuPathDB" id="GiardiaDB:SS50377_20963"/>